<dbReference type="PRINTS" id="PR00360">
    <property type="entry name" value="C2DOMAIN"/>
</dbReference>
<feature type="domain" description="C2" evidence="6">
    <location>
        <begin position="297"/>
        <end position="421"/>
    </location>
</feature>
<reference evidence="9 10" key="1">
    <citation type="submission" date="2020-11" db="EMBL/GenBank/DDBJ databases">
        <authorList>
            <person name="Wallbank WR R."/>
            <person name="Pardo Diaz C."/>
            <person name="Kozak K."/>
            <person name="Martin S."/>
            <person name="Jiggins C."/>
            <person name="Moest M."/>
            <person name="Warren A I."/>
            <person name="Generalovic N T."/>
            <person name="Byers J.R.P. K."/>
            <person name="Montejo-Kovacevich G."/>
            <person name="Yen C E."/>
        </authorList>
    </citation>
    <scope>NUCLEOTIDE SEQUENCE [LARGE SCALE GENOMIC DNA]</scope>
</reference>
<dbReference type="InterPro" id="IPR011011">
    <property type="entry name" value="Znf_FYVE_PHD"/>
</dbReference>
<dbReference type="PROSITE" id="PS50916">
    <property type="entry name" value="RABBD"/>
    <property type="match status" value="1"/>
</dbReference>
<dbReference type="PROSITE" id="PS50178">
    <property type="entry name" value="ZF_FYVE"/>
    <property type="match status" value="1"/>
</dbReference>
<name>A0A7R8UV68_HERIL</name>
<evidence type="ECO:0008006" key="11">
    <source>
        <dbReference type="Google" id="ProtNLM"/>
    </source>
</evidence>
<evidence type="ECO:0000259" key="6">
    <source>
        <dbReference type="PROSITE" id="PS50004"/>
    </source>
</evidence>
<dbReference type="InterPro" id="IPR017455">
    <property type="entry name" value="Znf_FYVE-rel"/>
</dbReference>
<keyword evidence="3 5" id="KW-0863">Zinc-finger</keyword>
<dbReference type="InterPro" id="IPR010911">
    <property type="entry name" value="Rab_BD"/>
</dbReference>
<evidence type="ECO:0000256" key="3">
    <source>
        <dbReference type="ARBA" id="ARBA00022771"/>
    </source>
</evidence>
<gene>
    <name evidence="9" type="ORF">HERILL_LOCUS10398</name>
</gene>
<feature type="domain" description="C2" evidence="6">
    <location>
        <begin position="440"/>
        <end position="572"/>
    </location>
</feature>
<dbReference type="GO" id="GO:0098793">
    <property type="term" value="C:presynapse"/>
    <property type="evidence" value="ECO:0007669"/>
    <property type="project" value="GOC"/>
</dbReference>
<dbReference type="Pfam" id="PF00168">
    <property type="entry name" value="C2"/>
    <property type="match status" value="2"/>
</dbReference>
<organism evidence="9 10">
    <name type="scientific">Hermetia illucens</name>
    <name type="common">Black soldier fly</name>
    <dbReference type="NCBI Taxonomy" id="343691"/>
    <lineage>
        <taxon>Eukaryota</taxon>
        <taxon>Metazoa</taxon>
        <taxon>Ecdysozoa</taxon>
        <taxon>Arthropoda</taxon>
        <taxon>Hexapoda</taxon>
        <taxon>Insecta</taxon>
        <taxon>Pterygota</taxon>
        <taxon>Neoptera</taxon>
        <taxon>Endopterygota</taxon>
        <taxon>Diptera</taxon>
        <taxon>Brachycera</taxon>
        <taxon>Stratiomyomorpha</taxon>
        <taxon>Stratiomyidae</taxon>
        <taxon>Hermetiinae</taxon>
        <taxon>Hermetia</taxon>
    </lineage>
</organism>
<dbReference type="GO" id="GO:0061669">
    <property type="term" value="P:spontaneous neurotransmitter secretion"/>
    <property type="evidence" value="ECO:0007669"/>
    <property type="project" value="TreeGrafter"/>
</dbReference>
<evidence type="ECO:0000256" key="5">
    <source>
        <dbReference type="PROSITE-ProRule" id="PRU00091"/>
    </source>
</evidence>
<dbReference type="InterPro" id="IPR000008">
    <property type="entry name" value="C2_dom"/>
</dbReference>
<dbReference type="OrthoDB" id="270970at2759"/>
<dbReference type="InterPro" id="IPR043566">
    <property type="entry name" value="Rabphilin/DOC2/Noc2"/>
</dbReference>
<evidence type="ECO:0000259" key="8">
    <source>
        <dbReference type="PROSITE" id="PS50916"/>
    </source>
</evidence>
<dbReference type="PANTHER" id="PTHR45729:SF6">
    <property type="entry name" value="RABPHILIN, ISOFORM A"/>
    <property type="match status" value="1"/>
</dbReference>
<dbReference type="PANTHER" id="PTHR45729">
    <property type="entry name" value="RABPHILIN, ISOFORM A"/>
    <property type="match status" value="1"/>
</dbReference>
<dbReference type="FunFam" id="2.60.40.150:FF:000244">
    <property type="entry name" value="Rabphilin, isoform A"/>
    <property type="match status" value="1"/>
</dbReference>
<keyword evidence="2" id="KW-0677">Repeat</keyword>
<dbReference type="InterPro" id="IPR001565">
    <property type="entry name" value="Synaptotagmin"/>
</dbReference>
<dbReference type="Gene3D" id="3.30.40.10">
    <property type="entry name" value="Zinc/RING finger domain, C3HC4 (zinc finger)"/>
    <property type="match status" value="1"/>
</dbReference>
<dbReference type="InParanoid" id="A0A7R8UV68"/>
<dbReference type="GO" id="GO:0008270">
    <property type="term" value="F:zinc ion binding"/>
    <property type="evidence" value="ECO:0007669"/>
    <property type="project" value="UniProtKB-KW"/>
</dbReference>
<keyword evidence="1" id="KW-0479">Metal-binding</keyword>
<evidence type="ECO:0000313" key="9">
    <source>
        <dbReference type="EMBL" id="CAD7087712.1"/>
    </source>
</evidence>
<dbReference type="SUPFAM" id="SSF49562">
    <property type="entry name" value="C2 domain (Calcium/lipid-binding domain, CaLB)"/>
    <property type="match status" value="2"/>
</dbReference>
<evidence type="ECO:0000259" key="7">
    <source>
        <dbReference type="PROSITE" id="PS50178"/>
    </source>
</evidence>
<dbReference type="InterPro" id="IPR035892">
    <property type="entry name" value="C2_domain_sf"/>
</dbReference>
<evidence type="ECO:0000256" key="2">
    <source>
        <dbReference type="ARBA" id="ARBA00022737"/>
    </source>
</evidence>
<dbReference type="SMART" id="SM00239">
    <property type="entry name" value="C2"/>
    <property type="match status" value="2"/>
</dbReference>
<dbReference type="EMBL" id="LR899012">
    <property type="protein sequence ID" value="CAD7087712.1"/>
    <property type="molecule type" value="Genomic_DNA"/>
</dbReference>
<proteinExistence type="predicted"/>
<dbReference type="PROSITE" id="PS50004">
    <property type="entry name" value="C2"/>
    <property type="match status" value="2"/>
</dbReference>
<feature type="domain" description="RabBD" evidence="8">
    <location>
        <begin position="35"/>
        <end position="154"/>
    </location>
</feature>
<dbReference type="PRINTS" id="PR00399">
    <property type="entry name" value="SYNAPTOTAGMN"/>
</dbReference>
<protein>
    <recommendedName>
        <fullName evidence="11">Rabphilin</fullName>
    </recommendedName>
</protein>
<dbReference type="GO" id="GO:0031267">
    <property type="term" value="F:small GTPase binding"/>
    <property type="evidence" value="ECO:0007669"/>
    <property type="project" value="InterPro"/>
</dbReference>
<dbReference type="SUPFAM" id="SSF57903">
    <property type="entry name" value="FYVE/PHD zinc finger"/>
    <property type="match status" value="1"/>
</dbReference>
<dbReference type="GO" id="GO:0006887">
    <property type="term" value="P:exocytosis"/>
    <property type="evidence" value="ECO:0007669"/>
    <property type="project" value="TreeGrafter"/>
</dbReference>
<dbReference type="Proteomes" id="UP000594454">
    <property type="component" value="Chromosome 4"/>
</dbReference>
<evidence type="ECO:0000313" key="10">
    <source>
        <dbReference type="Proteomes" id="UP000594454"/>
    </source>
</evidence>
<dbReference type="GO" id="GO:0006886">
    <property type="term" value="P:intracellular protein transport"/>
    <property type="evidence" value="ECO:0007669"/>
    <property type="project" value="InterPro"/>
</dbReference>
<dbReference type="Gene3D" id="2.60.40.150">
    <property type="entry name" value="C2 domain"/>
    <property type="match status" value="2"/>
</dbReference>
<dbReference type="FunCoup" id="A0A7R8UV68">
    <property type="interactions" value="162"/>
</dbReference>
<feature type="domain" description="FYVE-type" evidence="7">
    <location>
        <begin position="83"/>
        <end position="142"/>
    </location>
</feature>
<dbReference type="AlphaFoldDB" id="A0A7R8UV68"/>
<dbReference type="Pfam" id="PF02318">
    <property type="entry name" value="FYVE_2"/>
    <property type="match status" value="1"/>
</dbReference>
<evidence type="ECO:0000256" key="4">
    <source>
        <dbReference type="ARBA" id="ARBA00022833"/>
    </source>
</evidence>
<dbReference type="OMA" id="IRYHTSE"/>
<dbReference type="GO" id="GO:0017158">
    <property type="term" value="P:regulation of calcium ion-dependent exocytosis"/>
    <property type="evidence" value="ECO:0007669"/>
    <property type="project" value="TreeGrafter"/>
</dbReference>
<sequence length="581" mass="65787">MDFQSSKESPSNKFVCPSDRQLALRAKLHTGWSTGKPGSPLRPEEQAVILSVIRRNEALETAERLRVGRLVERLEKLKHRAAECGSHCCRLCGQTFGLLGPSKLICGDCQKAVCSKCSIDINVKSPKHKEVWLCKICSETREIWKKSGAWFFKGLPRYEIPIKSSSTRNSLRESKSRPIKTTKLGMQIEESSSDEDNDTVDRQTVGGMKREESFRLKAMGSFRSFSNSIFFNRQISSGDVNQQDWDTMSTSSALGYCRRESANTRRGSVSSTWSMSESSSANSSNMNQIAQQCREPLLGWIELSLNYSEMDHTLECSVLRARDLPAMDSAGLADPFCKLNIITPEGTTKQLKWIRTKTVHKTRNPEFNETMTFIGVEPEELGNSVLYVVILDDDKYGHDFLGTAKVALSTVYSTRPYRLSVPLGTEDQYSIEAGSSGPWPRGQILVALSYNTKKRSLIVQIKRCINLVPMDSNGSSDPFVKLHLKPDSHKKKYKTSTKWRNLNPVYNEEFNFEARPNDLDKQSLILTVWDKDIGKSNDFLGSLVLGHNSKGRRLKQWNDCLRLPDHFHEQWHCLSNEQPPH</sequence>
<accession>A0A7R8UV68</accession>
<dbReference type="InterPro" id="IPR041282">
    <property type="entry name" value="FYVE_2"/>
</dbReference>
<keyword evidence="10" id="KW-1185">Reference proteome</keyword>
<dbReference type="InterPro" id="IPR013083">
    <property type="entry name" value="Znf_RING/FYVE/PHD"/>
</dbReference>
<dbReference type="GO" id="GO:0016020">
    <property type="term" value="C:membrane"/>
    <property type="evidence" value="ECO:0007669"/>
    <property type="project" value="InterPro"/>
</dbReference>
<keyword evidence="4" id="KW-0862">Zinc</keyword>
<dbReference type="CDD" id="cd08384">
    <property type="entry name" value="C2B_Rabphilin_Doc2"/>
    <property type="match status" value="1"/>
</dbReference>
<evidence type="ECO:0000256" key="1">
    <source>
        <dbReference type="ARBA" id="ARBA00022723"/>
    </source>
</evidence>